<dbReference type="Proteomes" id="UP000008021">
    <property type="component" value="Chromosome 8"/>
</dbReference>
<dbReference type="EnsemblPlants" id="OMERI08G09330.1">
    <property type="protein sequence ID" value="OMERI08G09330.1"/>
    <property type="gene ID" value="OMERI08G09330"/>
</dbReference>
<reference evidence="1" key="2">
    <citation type="submission" date="2018-05" db="EMBL/GenBank/DDBJ databases">
        <title>OmerRS3 (Oryza meridionalis Reference Sequence Version 3).</title>
        <authorList>
            <person name="Zhang J."/>
            <person name="Kudrna D."/>
            <person name="Lee S."/>
            <person name="Talag J."/>
            <person name="Welchert J."/>
            <person name="Wing R.A."/>
        </authorList>
    </citation>
    <scope>NUCLEOTIDE SEQUENCE [LARGE SCALE GENOMIC DNA]</scope>
    <source>
        <strain evidence="1">cv. OR44</strain>
    </source>
</reference>
<accession>A0A0E0EKF8</accession>
<protein>
    <submittedName>
        <fullName evidence="1">Uncharacterized protein</fullName>
    </submittedName>
</protein>
<evidence type="ECO:0000313" key="2">
    <source>
        <dbReference type="Proteomes" id="UP000008021"/>
    </source>
</evidence>
<name>A0A0E0EKF8_9ORYZ</name>
<organism evidence="1">
    <name type="scientific">Oryza meridionalis</name>
    <dbReference type="NCBI Taxonomy" id="40149"/>
    <lineage>
        <taxon>Eukaryota</taxon>
        <taxon>Viridiplantae</taxon>
        <taxon>Streptophyta</taxon>
        <taxon>Embryophyta</taxon>
        <taxon>Tracheophyta</taxon>
        <taxon>Spermatophyta</taxon>
        <taxon>Magnoliopsida</taxon>
        <taxon>Liliopsida</taxon>
        <taxon>Poales</taxon>
        <taxon>Poaceae</taxon>
        <taxon>BOP clade</taxon>
        <taxon>Oryzoideae</taxon>
        <taxon>Oryzeae</taxon>
        <taxon>Oryzinae</taxon>
        <taxon>Oryza</taxon>
    </lineage>
</organism>
<evidence type="ECO:0000313" key="1">
    <source>
        <dbReference type="EnsemblPlants" id="OMERI08G09330.1"/>
    </source>
</evidence>
<dbReference type="PANTHER" id="PTHR33115">
    <property type="entry name" value="ARM REPEAT SUPERFAMILY PROTEIN"/>
    <property type="match status" value="1"/>
</dbReference>
<dbReference type="PANTHER" id="PTHR33115:SF78">
    <property type="match status" value="1"/>
</dbReference>
<sequence length="71" mass="7915">MDARESVWDYLRDTMIGCEKDPSFARGRNMVTYAVEQVESSRSPDGYLSGLRILSTLVGEIASSYACTTTR</sequence>
<dbReference type="STRING" id="40149.A0A0E0EKF8"/>
<reference evidence="1" key="1">
    <citation type="submission" date="2015-04" db="UniProtKB">
        <authorList>
            <consortium name="EnsemblPlants"/>
        </authorList>
    </citation>
    <scope>IDENTIFICATION</scope>
</reference>
<dbReference type="HOGENOM" id="CLU_2744310_0_0_1"/>
<keyword evidence="2" id="KW-1185">Reference proteome</keyword>
<dbReference type="Gramene" id="OMERI08G09330.1">
    <property type="protein sequence ID" value="OMERI08G09330.1"/>
    <property type="gene ID" value="OMERI08G09330"/>
</dbReference>
<proteinExistence type="predicted"/>
<dbReference type="AlphaFoldDB" id="A0A0E0EKF8"/>